<evidence type="ECO:0000259" key="10">
    <source>
        <dbReference type="SMART" id="SM00849"/>
    </source>
</evidence>
<dbReference type="EC" id="3.1.2.6" evidence="5"/>
<dbReference type="NCBIfam" id="TIGR03413">
    <property type="entry name" value="GSH_gloB"/>
    <property type="match status" value="1"/>
</dbReference>
<dbReference type="PANTHER" id="PTHR43705">
    <property type="entry name" value="HYDROXYACYLGLUTATHIONE HYDROLASE"/>
    <property type="match status" value="1"/>
</dbReference>
<dbReference type="GO" id="GO:0004416">
    <property type="term" value="F:hydroxyacylglutathione hydrolase activity"/>
    <property type="evidence" value="ECO:0007669"/>
    <property type="project" value="UniProtKB-EC"/>
</dbReference>
<dbReference type="InterPro" id="IPR036866">
    <property type="entry name" value="RibonucZ/Hydroxyglut_hydro"/>
</dbReference>
<dbReference type="PANTHER" id="PTHR43705:SF1">
    <property type="entry name" value="HYDROXYACYLGLUTATHIONE HYDROLASE GLOB"/>
    <property type="match status" value="1"/>
</dbReference>
<feature type="domain" description="Metallo-beta-lactamase" evidence="10">
    <location>
        <begin position="4"/>
        <end position="154"/>
    </location>
</feature>
<dbReference type="InterPro" id="IPR017782">
    <property type="entry name" value="Hydroxyacylglutathione_Hdrlase"/>
</dbReference>
<evidence type="ECO:0000256" key="6">
    <source>
        <dbReference type="ARBA" id="ARBA00022723"/>
    </source>
</evidence>
<reference evidence="11" key="1">
    <citation type="submission" date="2021-01" db="EMBL/GenBank/DDBJ databases">
        <authorList>
            <person name="Corre E."/>
            <person name="Pelletier E."/>
            <person name="Niang G."/>
            <person name="Scheremetjew M."/>
            <person name="Finn R."/>
            <person name="Kale V."/>
            <person name="Holt S."/>
            <person name="Cochrane G."/>
            <person name="Meng A."/>
            <person name="Brown T."/>
            <person name="Cohen L."/>
        </authorList>
    </citation>
    <scope>NUCLEOTIDE SEQUENCE</scope>
    <source>
        <strain evidence="11">CCMP281</strain>
    </source>
</reference>
<dbReference type="Pfam" id="PF00753">
    <property type="entry name" value="Lactamase_B"/>
    <property type="match status" value="1"/>
</dbReference>
<evidence type="ECO:0000256" key="8">
    <source>
        <dbReference type="ARBA" id="ARBA00022833"/>
    </source>
</evidence>
<dbReference type="InterPro" id="IPR032282">
    <property type="entry name" value="HAGH_C"/>
</dbReference>
<sequence length="239" mass="25913">MLHAPSAGLTACIDTPEVGPIVAACERRGWKLTHILNTHHHYDHAGGNDELKRRFGCKVIGPAAEKDKIPSIDEPVSGGDAFAFGGHEVRVIDVGGHTLGQVAYHLPDANAAFVGDALFALGCGRLFEGTPSQAWASLQRLAALPPETAVFCAHEYTEANLRFALTIEPGNLALQRRAEVIRDLRSQDKPTVPTTIGLELETNPFLRPSSSLLRSHLGVPKDETEEVTFARVRRMKDNA</sequence>
<dbReference type="SUPFAM" id="SSF56281">
    <property type="entry name" value="Metallo-hydrolase/oxidoreductase"/>
    <property type="match status" value="1"/>
</dbReference>
<dbReference type="CDD" id="cd07723">
    <property type="entry name" value="hydroxyacylglutathione_hydrolase_MBL-fold"/>
    <property type="match status" value="1"/>
</dbReference>
<keyword evidence="8" id="KW-0862">Zinc</keyword>
<dbReference type="Gene3D" id="3.60.15.10">
    <property type="entry name" value="Ribonuclease Z/Hydroxyacylglutathione hydrolase-like"/>
    <property type="match status" value="1"/>
</dbReference>
<organism evidence="11">
    <name type="scientific">Haptolina ericina</name>
    <dbReference type="NCBI Taxonomy" id="156174"/>
    <lineage>
        <taxon>Eukaryota</taxon>
        <taxon>Haptista</taxon>
        <taxon>Haptophyta</taxon>
        <taxon>Prymnesiophyceae</taxon>
        <taxon>Prymnesiales</taxon>
        <taxon>Prymnesiaceae</taxon>
        <taxon>Haptolina</taxon>
    </lineage>
</organism>
<evidence type="ECO:0000256" key="3">
    <source>
        <dbReference type="ARBA" id="ARBA00004963"/>
    </source>
</evidence>
<protein>
    <recommendedName>
        <fullName evidence="5">hydroxyacylglutathione hydrolase</fullName>
        <ecNumber evidence="5">3.1.2.6</ecNumber>
    </recommendedName>
    <alternativeName>
        <fullName evidence="9">Glyoxalase II</fullName>
    </alternativeName>
</protein>
<dbReference type="HAMAP" id="MF_01374">
    <property type="entry name" value="Glyoxalase_2"/>
    <property type="match status" value="1"/>
</dbReference>
<dbReference type="Pfam" id="PF16123">
    <property type="entry name" value="HAGH_C"/>
    <property type="match status" value="1"/>
</dbReference>
<evidence type="ECO:0000256" key="4">
    <source>
        <dbReference type="ARBA" id="ARBA00006759"/>
    </source>
</evidence>
<dbReference type="AlphaFoldDB" id="A0A7S3BU34"/>
<dbReference type="GO" id="GO:0019243">
    <property type="term" value="P:methylglyoxal catabolic process to D-lactate via S-lactoyl-glutathione"/>
    <property type="evidence" value="ECO:0007669"/>
    <property type="project" value="InterPro"/>
</dbReference>
<dbReference type="SMART" id="SM00849">
    <property type="entry name" value="Lactamase_B"/>
    <property type="match status" value="1"/>
</dbReference>
<comment type="pathway">
    <text evidence="3">Secondary metabolite metabolism; methylglyoxal degradation; (R)-lactate from methylglyoxal: step 2/2.</text>
</comment>
<dbReference type="GO" id="GO:0046872">
    <property type="term" value="F:metal ion binding"/>
    <property type="evidence" value="ECO:0007669"/>
    <property type="project" value="UniProtKB-KW"/>
</dbReference>
<keyword evidence="6" id="KW-0479">Metal-binding</keyword>
<accession>A0A7S3BU34</accession>
<dbReference type="InterPro" id="IPR035680">
    <property type="entry name" value="Clx_II_MBL"/>
</dbReference>
<dbReference type="PIRSF" id="PIRSF005457">
    <property type="entry name" value="Glx"/>
    <property type="match status" value="1"/>
</dbReference>
<proteinExistence type="inferred from homology"/>
<evidence type="ECO:0000256" key="7">
    <source>
        <dbReference type="ARBA" id="ARBA00022801"/>
    </source>
</evidence>
<evidence type="ECO:0000256" key="1">
    <source>
        <dbReference type="ARBA" id="ARBA00001623"/>
    </source>
</evidence>
<gene>
    <name evidence="11" type="ORF">HERI1096_LOCUS35683</name>
</gene>
<comment type="similarity">
    <text evidence="4">Belongs to the metallo-beta-lactamase superfamily. Glyoxalase II family.</text>
</comment>
<keyword evidence="7" id="KW-0378">Hydrolase</keyword>
<evidence type="ECO:0000256" key="9">
    <source>
        <dbReference type="ARBA" id="ARBA00031044"/>
    </source>
</evidence>
<evidence type="ECO:0000256" key="2">
    <source>
        <dbReference type="ARBA" id="ARBA00001947"/>
    </source>
</evidence>
<dbReference type="InterPro" id="IPR050110">
    <property type="entry name" value="Glyoxalase_II_hydrolase"/>
</dbReference>
<comment type="catalytic activity">
    <reaction evidence="1">
        <text>an S-(2-hydroxyacyl)glutathione + H2O = a 2-hydroxy carboxylate + glutathione + H(+)</text>
        <dbReference type="Rhea" id="RHEA:21864"/>
        <dbReference type="ChEBI" id="CHEBI:15377"/>
        <dbReference type="ChEBI" id="CHEBI:15378"/>
        <dbReference type="ChEBI" id="CHEBI:57925"/>
        <dbReference type="ChEBI" id="CHEBI:58896"/>
        <dbReference type="ChEBI" id="CHEBI:71261"/>
        <dbReference type="EC" id="3.1.2.6"/>
    </reaction>
</comment>
<dbReference type="InterPro" id="IPR001279">
    <property type="entry name" value="Metallo-B-lactamas"/>
</dbReference>
<comment type="cofactor">
    <cofactor evidence="2">
        <name>Zn(2+)</name>
        <dbReference type="ChEBI" id="CHEBI:29105"/>
    </cofactor>
</comment>
<dbReference type="EMBL" id="HBHX01064434">
    <property type="protein sequence ID" value="CAE0145121.1"/>
    <property type="molecule type" value="Transcribed_RNA"/>
</dbReference>
<evidence type="ECO:0000256" key="5">
    <source>
        <dbReference type="ARBA" id="ARBA00011917"/>
    </source>
</evidence>
<evidence type="ECO:0000313" key="11">
    <source>
        <dbReference type="EMBL" id="CAE0145121.1"/>
    </source>
</evidence>
<name>A0A7S3BU34_9EUKA</name>